<dbReference type="Proteomes" id="UP000670092">
    <property type="component" value="Unassembled WGS sequence"/>
</dbReference>
<proteinExistence type="predicted"/>
<gene>
    <name evidence="1" type="ORF">I7I52_05445</name>
</gene>
<sequence length="112" mass="13182">MIMMTLFRHYLDSDYIDVLYIGVEFLHLLSISKNRKRMGLYALHENGPICRRIWEMEQYYLTPSLRFDLFVMPFFCTSASCSHTRVNLIQSQILFTVRTPHYEDIVGVGLPG</sequence>
<dbReference type="AlphaFoldDB" id="A0A8H8CY26"/>
<comment type="caution">
    <text evidence="1">The sequence shown here is derived from an EMBL/GenBank/DDBJ whole genome shotgun (WGS) entry which is preliminary data.</text>
</comment>
<name>A0A8H8CY26_AJECA</name>
<organism evidence="1 2">
    <name type="scientific">Ajellomyces capsulatus</name>
    <name type="common">Darling's disease fungus</name>
    <name type="synonym">Histoplasma capsulatum</name>
    <dbReference type="NCBI Taxonomy" id="5037"/>
    <lineage>
        <taxon>Eukaryota</taxon>
        <taxon>Fungi</taxon>
        <taxon>Dikarya</taxon>
        <taxon>Ascomycota</taxon>
        <taxon>Pezizomycotina</taxon>
        <taxon>Eurotiomycetes</taxon>
        <taxon>Eurotiomycetidae</taxon>
        <taxon>Onygenales</taxon>
        <taxon>Ajellomycetaceae</taxon>
        <taxon>Histoplasma</taxon>
    </lineage>
</organism>
<dbReference type="EMBL" id="JAEVHI010000004">
    <property type="protein sequence ID" value="KAG5293957.1"/>
    <property type="molecule type" value="Genomic_DNA"/>
</dbReference>
<evidence type="ECO:0000313" key="1">
    <source>
        <dbReference type="EMBL" id="KAG5293957.1"/>
    </source>
</evidence>
<reference evidence="1 2" key="1">
    <citation type="submission" date="2021-01" db="EMBL/GenBank/DDBJ databases">
        <title>Chromosome-level genome assembly of a human fungal pathogen reveals clustering of transcriptionally co-regulated genes.</title>
        <authorList>
            <person name="Voorhies M."/>
            <person name="Cohen S."/>
            <person name="Shea T.P."/>
            <person name="Petrus S."/>
            <person name="Munoz J.F."/>
            <person name="Poplawski S."/>
            <person name="Goldman W.E."/>
            <person name="Michael T."/>
            <person name="Cuomo C.A."/>
            <person name="Sil A."/>
            <person name="Beyhan S."/>
        </authorList>
    </citation>
    <scope>NUCLEOTIDE SEQUENCE [LARGE SCALE GENOMIC DNA]</scope>
    <source>
        <strain evidence="1 2">G184AR</strain>
    </source>
</reference>
<evidence type="ECO:0000313" key="2">
    <source>
        <dbReference type="Proteomes" id="UP000670092"/>
    </source>
</evidence>
<dbReference type="VEuPathDB" id="FungiDB:I7I52_05445"/>
<protein>
    <submittedName>
        <fullName evidence="1">Uncharacterized protein</fullName>
    </submittedName>
</protein>
<accession>A0A8H8CY26</accession>